<dbReference type="Gene3D" id="2.40.50.140">
    <property type="entry name" value="Nucleic acid-binding proteins"/>
    <property type="match status" value="1"/>
</dbReference>
<dbReference type="GO" id="GO:0006289">
    <property type="term" value="P:nucleotide-excision repair"/>
    <property type="evidence" value="ECO:0007669"/>
    <property type="project" value="TreeGrafter"/>
</dbReference>
<dbReference type="Proteomes" id="UP000296049">
    <property type="component" value="Unassembled WGS sequence"/>
</dbReference>
<dbReference type="PANTHER" id="PTHR15114:SF1">
    <property type="entry name" value="REPLICATION PROTEIN A 14 KDA SUBUNIT"/>
    <property type="match status" value="1"/>
</dbReference>
<dbReference type="GO" id="GO:0006298">
    <property type="term" value="P:mismatch repair"/>
    <property type="evidence" value="ECO:0007669"/>
    <property type="project" value="TreeGrafter"/>
</dbReference>
<reference evidence="2" key="1">
    <citation type="journal article" date="2013" name="Nat. Genet.">
        <title>The duck genome and transcriptome provide insight into an avian influenza virus reservoir species.</title>
        <authorList>
            <person name="Huang Y."/>
            <person name="Li Y."/>
            <person name="Burt D.W."/>
            <person name="Chen H."/>
            <person name="Zhang Y."/>
            <person name="Qian W."/>
            <person name="Kim H."/>
            <person name="Gan S."/>
            <person name="Zhao Y."/>
            <person name="Li J."/>
            <person name="Yi K."/>
            <person name="Feng H."/>
            <person name="Zhu P."/>
            <person name="Li B."/>
            <person name="Liu Q."/>
            <person name="Fairley S."/>
            <person name="Magor K.E."/>
            <person name="Du Z."/>
            <person name="Hu X."/>
            <person name="Goodman L."/>
            <person name="Tafer H."/>
            <person name="Vignal A."/>
            <person name="Lee T."/>
            <person name="Kim K.W."/>
            <person name="Sheng Z."/>
            <person name="An Y."/>
            <person name="Searle S."/>
            <person name="Herrero J."/>
            <person name="Groenen M.A."/>
            <person name="Crooijmans R.P."/>
            <person name="Faraut T."/>
            <person name="Cai Q."/>
            <person name="Webster R.G."/>
            <person name="Aldridge J.R."/>
            <person name="Warren W.C."/>
            <person name="Bartschat S."/>
            <person name="Kehr S."/>
            <person name="Marz M."/>
            <person name="Stadler P.F."/>
            <person name="Smith J."/>
            <person name="Kraus R.H."/>
            <person name="Zhao Y."/>
            <person name="Ren L."/>
            <person name="Fei J."/>
            <person name="Morisson M."/>
            <person name="Kaiser P."/>
            <person name="Griffin D.K."/>
            <person name="Rao M."/>
            <person name="Pitel F."/>
            <person name="Wang J."/>
            <person name="Li N."/>
        </authorList>
    </citation>
    <scope>NUCLEOTIDE SEQUENCE [LARGE SCALE GENOMIC DNA]</scope>
</reference>
<keyword evidence="2" id="KW-1185">Reference proteome</keyword>
<dbReference type="GO" id="GO:0006284">
    <property type="term" value="P:base-excision repair"/>
    <property type="evidence" value="ECO:0007669"/>
    <property type="project" value="TreeGrafter"/>
</dbReference>
<dbReference type="PANTHER" id="PTHR15114">
    <property type="entry name" value="REPLICATION PROTEIN A3"/>
    <property type="match status" value="1"/>
</dbReference>
<dbReference type="GO" id="GO:0000724">
    <property type="term" value="P:double-strand break repair via homologous recombination"/>
    <property type="evidence" value="ECO:0007669"/>
    <property type="project" value="TreeGrafter"/>
</dbReference>
<dbReference type="EMBL" id="KB742513">
    <property type="protein sequence ID" value="EOB07661.1"/>
    <property type="molecule type" value="Genomic_DNA"/>
</dbReference>
<gene>
    <name evidence="1" type="ORF">Anapl_02611</name>
</gene>
<protein>
    <submittedName>
        <fullName evidence="1">Replication protein A 14 kDa subunit</fullName>
    </submittedName>
</protein>
<organism evidence="1 2">
    <name type="scientific">Anas platyrhynchos</name>
    <name type="common">Mallard</name>
    <name type="synonym">Anas boschas</name>
    <dbReference type="NCBI Taxonomy" id="8839"/>
    <lineage>
        <taxon>Eukaryota</taxon>
        <taxon>Metazoa</taxon>
        <taxon>Chordata</taxon>
        <taxon>Craniata</taxon>
        <taxon>Vertebrata</taxon>
        <taxon>Euteleostomi</taxon>
        <taxon>Archelosauria</taxon>
        <taxon>Archosauria</taxon>
        <taxon>Dinosauria</taxon>
        <taxon>Saurischia</taxon>
        <taxon>Theropoda</taxon>
        <taxon>Coelurosauria</taxon>
        <taxon>Aves</taxon>
        <taxon>Neognathae</taxon>
        <taxon>Galloanserae</taxon>
        <taxon>Anseriformes</taxon>
        <taxon>Anatidae</taxon>
        <taxon>Anatinae</taxon>
        <taxon>Anas</taxon>
    </lineage>
</organism>
<dbReference type="GO" id="GO:0006260">
    <property type="term" value="P:DNA replication"/>
    <property type="evidence" value="ECO:0007669"/>
    <property type="project" value="TreeGrafter"/>
</dbReference>
<accession>R0KBC2</accession>
<dbReference type="GO" id="GO:0005662">
    <property type="term" value="C:DNA replication factor A complex"/>
    <property type="evidence" value="ECO:0007669"/>
    <property type="project" value="TreeGrafter"/>
</dbReference>
<sequence>MCMSYVQFREDKSPFDLELYNEALKIIHEFPEYFPFGTGRNN</sequence>
<dbReference type="AlphaFoldDB" id="R0KBC2"/>
<name>R0KBC2_ANAPL</name>
<dbReference type="GO" id="GO:0003684">
    <property type="term" value="F:damaged DNA binding"/>
    <property type="evidence" value="ECO:0007669"/>
    <property type="project" value="TreeGrafter"/>
</dbReference>
<dbReference type="SUPFAM" id="SSF50249">
    <property type="entry name" value="Nucleic acid-binding proteins"/>
    <property type="match status" value="1"/>
</dbReference>
<dbReference type="InterPro" id="IPR012340">
    <property type="entry name" value="NA-bd_OB-fold"/>
</dbReference>
<evidence type="ECO:0000313" key="1">
    <source>
        <dbReference type="EMBL" id="EOB07661.1"/>
    </source>
</evidence>
<dbReference type="GO" id="GO:0035861">
    <property type="term" value="C:site of double-strand break"/>
    <property type="evidence" value="ECO:0007669"/>
    <property type="project" value="TreeGrafter"/>
</dbReference>
<dbReference type="GO" id="GO:0003697">
    <property type="term" value="F:single-stranded DNA binding"/>
    <property type="evidence" value="ECO:0007669"/>
    <property type="project" value="TreeGrafter"/>
</dbReference>
<proteinExistence type="predicted"/>
<evidence type="ECO:0000313" key="2">
    <source>
        <dbReference type="Proteomes" id="UP000296049"/>
    </source>
</evidence>